<name>A0A382QFM8_9ZZZZ</name>
<sequence>ILAAGSNWAKSITKMLYFDNFAQGAFDANFNVCSPPSPIVELAQLDQKVVLSFEDGSDIIEGYDCGSYGFQGYNIYQGASLNGPWTRVGTYDIVDGIKIILDLELDEDTGELLELPSQFGTDSGLKHFMEITYDKLGSRDLINNRKYYFAVTAFAYDPLAAKRVIESPINAIIAVPGASGVGAGLANQAKDTLAIAHAGQSDALFDPIVVDPYQLTSKSYTVSFDVVDSVTYWFLKNDASDVLATDMIFPATEDYFATLPFEQLPLYSLFNTITDGFIVTARNATFDPPMTYSSAETVADDFDSTAVVFGGLNPSGTWAAFIEGTPLEPKPV</sequence>
<dbReference type="EMBL" id="UINC01114197">
    <property type="protein sequence ID" value="SVC84344.1"/>
    <property type="molecule type" value="Genomic_DNA"/>
</dbReference>
<accession>A0A382QFM8</accession>
<proteinExistence type="predicted"/>
<feature type="non-terminal residue" evidence="1">
    <location>
        <position position="1"/>
    </location>
</feature>
<organism evidence="1">
    <name type="scientific">marine metagenome</name>
    <dbReference type="NCBI Taxonomy" id="408172"/>
    <lineage>
        <taxon>unclassified sequences</taxon>
        <taxon>metagenomes</taxon>
        <taxon>ecological metagenomes</taxon>
    </lineage>
</organism>
<protein>
    <submittedName>
        <fullName evidence="1">Uncharacterized protein</fullName>
    </submittedName>
</protein>
<gene>
    <name evidence="1" type="ORF">METZ01_LOCUS337198</name>
</gene>
<reference evidence="1" key="1">
    <citation type="submission" date="2018-05" db="EMBL/GenBank/DDBJ databases">
        <authorList>
            <person name="Lanie J.A."/>
            <person name="Ng W.-L."/>
            <person name="Kazmierczak K.M."/>
            <person name="Andrzejewski T.M."/>
            <person name="Davidsen T.M."/>
            <person name="Wayne K.J."/>
            <person name="Tettelin H."/>
            <person name="Glass J.I."/>
            <person name="Rusch D."/>
            <person name="Podicherti R."/>
            <person name="Tsui H.-C.T."/>
            <person name="Winkler M.E."/>
        </authorList>
    </citation>
    <scope>NUCLEOTIDE SEQUENCE</scope>
</reference>
<evidence type="ECO:0000313" key="1">
    <source>
        <dbReference type="EMBL" id="SVC84344.1"/>
    </source>
</evidence>
<feature type="non-terminal residue" evidence="1">
    <location>
        <position position="332"/>
    </location>
</feature>
<dbReference type="AlphaFoldDB" id="A0A382QFM8"/>